<name>A0ABU6SID5_9FABA</name>
<proteinExistence type="predicted"/>
<accession>A0ABU6SID5</accession>
<comment type="caution">
    <text evidence="1">The sequence shown here is derived from an EMBL/GenBank/DDBJ whole genome shotgun (WGS) entry which is preliminary data.</text>
</comment>
<keyword evidence="2" id="KW-1185">Reference proteome</keyword>
<reference evidence="1 2" key="1">
    <citation type="journal article" date="2023" name="Plants (Basel)">
        <title>Bridging the Gap: Combining Genomics and Transcriptomics Approaches to Understand Stylosanthes scabra, an Orphan Legume from the Brazilian Caatinga.</title>
        <authorList>
            <person name="Ferreira-Neto J.R.C."/>
            <person name="da Silva M.D."/>
            <person name="Binneck E."/>
            <person name="de Melo N.F."/>
            <person name="da Silva R.H."/>
            <person name="de Melo A.L.T.M."/>
            <person name="Pandolfi V."/>
            <person name="Bustamante F.O."/>
            <person name="Brasileiro-Vidal A.C."/>
            <person name="Benko-Iseppon A.M."/>
        </authorList>
    </citation>
    <scope>NUCLEOTIDE SEQUENCE [LARGE SCALE GENOMIC DNA]</scope>
    <source>
        <tissue evidence="1">Leaves</tissue>
    </source>
</reference>
<sequence length="72" mass="8161">MDSVITMGSLVTLLRVAQLREGQVEEDFSSKGFLLFLANLSGDDVEIEKIPVVREFPKVFPEDIPKFPHKEK</sequence>
<organism evidence="1 2">
    <name type="scientific">Stylosanthes scabra</name>
    <dbReference type="NCBI Taxonomy" id="79078"/>
    <lineage>
        <taxon>Eukaryota</taxon>
        <taxon>Viridiplantae</taxon>
        <taxon>Streptophyta</taxon>
        <taxon>Embryophyta</taxon>
        <taxon>Tracheophyta</taxon>
        <taxon>Spermatophyta</taxon>
        <taxon>Magnoliopsida</taxon>
        <taxon>eudicotyledons</taxon>
        <taxon>Gunneridae</taxon>
        <taxon>Pentapetalae</taxon>
        <taxon>rosids</taxon>
        <taxon>fabids</taxon>
        <taxon>Fabales</taxon>
        <taxon>Fabaceae</taxon>
        <taxon>Papilionoideae</taxon>
        <taxon>50 kb inversion clade</taxon>
        <taxon>dalbergioids sensu lato</taxon>
        <taxon>Dalbergieae</taxon>
        <taxon>Pterocarpus clade</taxon>
        <taxon>Stylosanthes</taxon>
    </lineage>
</organism>
<dbReference type="EMBL" id="JASCZI010060808">
    <property type="protein sequence ID" value="MED6136134.1"/>
    <property type="molecule type" value="Genomic_DNA"/>
</dbReference>
<dbReference type="Proteomes" id="UP001341840">
    <property type="component" value="Unassembled WGS sequence"/>
</dbReference>
<gene>
    <name evidence="1" type="ORF">PIB30_053218</name>
</gene>
<evidence type="ECO:0000313" key="2">
    <source>
        <dbReference type="Proteomes" id="UP001341840"/>
    </source>
</evidence>
<evidence type="ECO:0008006" key="3">
    <source>
        <dbReference type="Google" id="ProtNLM"/>
    </source>
</evidence>
<protein>
    <recommendedName>
        <fullName evidence="3">Cellular nucleic acid-binding protein</fullName>
    </recommendedName>
</protein>
<evidence type="ECO:0000313" key="1">
    <source>
        <dbReference type="EMBL" id="MED6136134.1"/>
    </source>
</evidence>